<dbReference type="EMBL" id="VSSQ01057244">
    <property type="protein sequence ID" value="MPN11046.1"/>
    <property type="molecule type" value="Genomic_DNA"/>
</dbReference>
<organism evidence="1">
    <name type="scientific">bioreactor metagenome</name>
    <dbReference type="NCBI Taxonomy" id="1076179"/>
    <lineage>
        <taxon>unclassified sequences</taxon>
        <taxon>metagenomes</taxon>
        <taxon>ecological metagenomes</taxon>
    </lineage>
</organism>
<sequence>MKKILRAIACSLVISMLFSCAAFAKPVHTNLLSDEFSTDSVLNFVSIMNEVIQEKKMDLPLMTNFILMDDGFDDGNTYIGCWGSSSVIIKEDKVSHRIKYISVSLPRAYYNNGTVEVHYFALETGFLKSLIEGLNDNISDADSAAATKKIGDCIESTTSCTCTVGKLHYNLLFGDNVIFMSFSAITDDGTK</sequence>
<reference evidence="1" key="1">
    <citation type="submission" date="2019-08" db="EMBL/GenBank/DDBJ databases">
        <authorList>
            <person name="Kucharzyk K."/>
            <person name="Murdoch R.W."/>
            <person name="Higgins S."/>
            <person name="Loffler F."/>
        </authorList>
    </citation>
    <scope>NUCLEOTIDE SEQUENCE</scope>
</reference>
<proteinExistence type="predicted"/>
<name>A0A645FBQ1_9ZZZZ</name>
<protein>
    <submittedName>
        <fullName evidence="1">Uncharacterized protein</fullName>
    </submittedName>
</protein>
<dbReference type="PROSITE" id="PS51257">
    <property type="entry name" value="PROKAR_LIPOPROTEIN"/>
    <property type="match status" value="1"/>
</dbReference>
<comment type="caution">
    <text evidence="1">The sequence shown here is derived from an EMBL/GenBank/DDBJ whole genome shotgun (WGS) entry which is preliminary data.</text>
</comment>
<gene>
    <name evidence="1" type="ORF">SDC9_158347</name>
</gene>
<accession>A0A645FBQ1</accession>
<dbReference type="AlphaFoldDB" id="A0A645FBQ1"/>
<evidence type="ECO:0000313" key="1">
    <source>
        <dbReference type="EMBL" id="MPN11046.1"/>
    </source>
</evidence>